<sequence>MRYVASREQKTCMKELCQVYSSPTEESALIALDKLEEKCGKKDSLSIRSWRQNWVQASTFFKYPDEIRKIIHTTNVVEAVHRQFRKVTKERSIFPNDHTLKKCSF</sequence>
<gene>
    <name evidence="7" type="ordered locus">IALB_0887</name>
</gene>
<comment type="similarity">
    <text evidence="2 6">Belongs to the transposase mutator family.</text>
</comment>
<keyword evidence="5 6" id="KW-0233">DNA recombination</keyword>
<dbReference type="STRING" id="945713.IALB_0887"/>
<keyword evidence="6" id="KW-0814">Transposable element</keyword>
<dbReference type="PANTHER" id="PTHR33217:SF8">
    <property type="entry name" value="MUTATOR FAMILY TRANSPOSASE"/>
    <property type="match status" value="1"/>
</dbReference>
<dbReference type="GO" id="GO:0003677">
    <property type="term" value="F:DNA binding"/>
    <property type="evidence" value="ECO:0007669"/>
    <property type="project" value="UniProtKB-UniRule"/>
</dbReference>
<evidence type="ECO:0000256" key="3">
    <source>
        <dbReference type="ARBA" id="ARBA00022578"/>
    </source>
</evidence>
<dbReference type="PANTHER" id="PTHR33217">
    <property type="entry name" value="TRANSPOSASE FOR INSERTION SEQUENCE ELEMENT IS1081"/>
    <property type="match status" value="1"/>
</dbReference>
<evidence type="ECO:0000313" key="7">
    <source>
        <dbReference type="EMBL" id="AFH48599.1"/>
    </source>
</evidence>
<keyword evidence="4 6" id="KW-0238">DNA-binding</keyword>
<organism evidence="7 8">
    <name type="scientific">Ignavibacterium album (strain DSM 19864 / JCM 16511 / NBRC 101810 / Mat9-16)</name>
    <dbReference type="NCBI Taxonomy" id="945713"/>
    <lineage>
        <taxon>Bacteria</taxon>
        <taxon>Pseudomonadati</taxon>
        <taxon>Ignavibacteriota</taxon>
        <taxon>Ignavibacteria</taxon>
        <taxon>Ignavibacteriales</taxon>
        <taxon>Ignavibacteriaceae</taxon>
        <taxon>Ignavibacterium</taxon>
    </lineage>
</organism>
<reference evidence="7 8" key="1">
    <citation type="journal article" date="2012" name="Front. Microbiol.">
        <title>Complete genome of Ignavibacterium album, a metabolically versatile, flagellated, facultative anaerobe from the phylum Chlorobi.</title>
        <authorList>
            <person name="Liu Z."/>
            <person name="Frigaard N.-U."/>
            <person name="Vogl K."/>
            <person name="Iino T."/>
            <person name="Ohkuma M."/>
            <person name="Overmann J."/>
            <person name="Bryant D.A."/>
        </authorList>
    </citation>
    <scope>NUCLEOTIDE SEQUENCE [LARGE SCALE GENOMIC DNA]</scope>
    <source>
        <strain evidence="8">DSM 19864 / JCM 16511 / NBRC 101810 / Mat9-16</strain>
    </source>
</reference>
<evidence type="ECO:0000313" key="8">
    <source>
        <dbReference type="Proteomes" id="UP000007394"/>
    </source>
</evidence>
<dbReference type="AlphaFoldDB" id="I0AHZ2"/>
<keyword evidence="8" id="KW-1185">Reference proteome</keyword>
<evidence type="ECO:0000256" key="1">
    <source>
        <dbReference type="ARBA" id="ARBA00002190"/>
    </source>
</evidence>
<dbReference type="RefSeq" id="WP_014559754.1">
    <property type="nucleotide sequence ID" value="NC_017464.1"/>
</dbReference>
<proteinExistence type="inferred from homology"/>
<evidence type="ECO:0000256" key="5">
    <source>
        <dbReference type="ARBA" id="ARBA00023172"/>
    </source>
</evidence>
<dbReference type="HOGENOM" id="CLU_036805_13_5_10"/>
<dbReference type="KEGG" id="ial:IALB_0887"/>
<dbReference type="Pfam" id="PF00872">
    <property type="entry name" value="Transposase_mut"/>
    <property type="match status" value="1"/>
</dbReference>
<accession>I0AHZ2</accession>
<protein>
    <recommendedName>
        <fullName evidence="6">Mutator family transposase</fullName>
    </recommendedName>
</protein>
<name>I0AHZ2_IGNAJ</name>
<evidence type="ECO:0000256" key="4">
    <source>
        <dbReference type="ARBA" id="ARBA00023125"/>
    </source>
</evidence>
<dbReference type="GO" id="GO:0006313">
    <property type="term" value="P:DNA transposition"/>
    <property type="evidence" value="ECO:0007669"/>
    <property type="project" value="UniProtKB-UniRule"/>
</dbReference>
<dbReference type="eggNOG" id="COG3328">
    <property type="taxonomic scope" value="Bacteria"/>
</dbReference>
<dbReference type="Proteomes" id="UP000007394">
    <property type="component" value="Chromosome"/>
</dbReference>
<comment type="function">
    <text evidence="1 6">Required for the transposition of the insertion element.</text>
</comment>
<evidence type="ECO:0000256" key="6">
    <source>
        <dbReference type="RuleBase" id="RU365089"/>
    </source>
</evidence>
<evidence type="ECO:0000256" key="2">
    <source>
        <dbReference type="ARBA" id="ARBA00010961"/>
    </source>
</evidence>
<dbReference type="EMBL" id="CP003418">
    <property type="protein sequence ID" value="AFH48599.1"/>
    <property type="molecule type" value="Genomic_DNA"/>
</dbReference>
<keyword evidence="3 6" id="KW-0815">Transposition</keyword>
<dbReference type="GO" id="GO:0004803">
    <property type="term" value="F:transposase activity"/>
    <property type="evidence" value="ECO:0007669"/>
    <property type="project" value="UniProtKB-UniRule"/>
</dbReference>
<dbReference type="InterPro" id="IPR001207">
    <property type="entry name" value="Transposase_mutator"/>
</dbReference>